<dbReference type="PANTHER" id="PTHR10183">
    <property type="entry name" value="CALPAIN"/>
    <property type="match status" value="1"/>
</dbReference>
<keyword evidence="7" id="KW-1003">Cell membrane</keyword>
<dbReference type="CDD" id="cd00044">
    <property type="entry name" value="CysPc"/>
    <property type="match status" value="1"/>
</dbReference>
<accession>A0AAP0KSQ8</accession>
<evidence type="ECO:0000256" key="10">
    <source>
        <dbReference type="ARBA" id="ARBA00022692"/>
    </source>
</evidence>
<dbReference type="GO" id="GO:0006508">
    <property type="term" value="P:proteolysis"/>
    <property type="evidence" value="ECO:0007669"/>
    <property type="project" value="UniProtKB-KW"/>
</dbReference>
<feature type="transmembrane region" description="Helical" evidence="23">
    <location>
        <begin position="227"/>
        <end position="250"/>
    </location>
</feature>
<evidence type="ECO:0000256" key="15">
    <source>
        <dbReference type="ARBA" id="ARBA00022807"/>
    </source>
</evidence>
<keyword evidence="26" id="KW-1185">Reference proteome</keyword>
<evidence type="ECO:0000256" key="4">
    <source>
        <dbReference type="ARBA" id="ARBA00004651"/>
    </source>
</evidence>
<evidence type="ECO:0000256" key="11">
    <source>
        <dbReference type="ARBA" id="ARBA00022729"/>
    </source>
</evidence>
<keyword evidence="16" id="KW-0256">Endoplasmic reticulum</keyword>
<keyword evidence="6" id="KW-0217">Developmental protein</keyword>
<dbReference type="GO" id="GO:0004198">
    <property type="term" value="F:calcium-dependent cysteine-type endopeptidase activity"/>
    <property type="evidence" value="ECO:0007669"/>
    <property type="project" value="InterPro"/>
</dbReference>
<evidence type="ECO:0000256" key="13">
    <source>
        <dbReference type="ARBA" id="ARBA00022753"/>
    </source>
</evidence>
<feature type="compositionally biased region" description="Polar residues" evidence="22">
    <location>
        <begin position="1043"/>
        <end position="1052"/>
    </location>
</feature>
<keyword evidence="17 23" id="KW-1133">Transmembrane helix</keyword>
<keyword evidence="8" id="KW-0963">Cytoplasm</keyword>
<feature type="transmembrane region" description="Helical" evidence="23">
    <location>
        <begin position="588"/>
        <end position="606"/>
    </location>
</feature>
<feature type="domain" description="Calpain catalytic" evidence="24">
    <location>
        <begin position="1610"/>
        <end position="1959"/>
    </location>
</feature>
<evidence type="ECO:0000256" key="1">
    <source>
        <dbReference type="ARBA" id="ARBA00004337"/>
    </source>
</evidence>
<dbReference type="GO" id="GO:0005886">
    <property type="term" value="C:plasma membrane"/>
    <property type="evidence" value="ECO:0007669"/>
    <property type="project" value="UniProtKB-SubCell"/>
</dbReference>
<feature type="compositionally biased region" description="Low complexity" evidence="22">
    <location>
        <begin position="333"/>
        <end position="349"/>
    </location>
</feature>
<dbReference type="SMART" id="SM00230">
    <property type="entry name" value="CysPc"/>
    <property type="match status" value="1"/>
</dbReference>
<feature type="transmembrane region" description="Helical" evidence="23">
    <location>
        <begin position="618"/>
        <end position="638"/>
    </location>
</feature>
<dbReference type="InterPro" id="IPR013320">
    <property type="entry name" value="ConA-like_dom_sf"/>
</dbReference>
<dbReference type="Pfam" id="PF00648">
    <property type="entry name" value="Peptidase_C2"/>
    <property type="match status" value="2"/>
</dbReference>
<gene>
    <name evidence="25" type="ORF">Scep_004109</name>
</gene>
<evidence type="ECO:0000256" key="14">
    <source>
        <dbReference type="ARBA" id="ARBA00022801"/>
    </source>
</evidence>
<keyword evidence="10 23" id="KW-0812">Transmembrane</keyword>
<evidence type="ECO:0000256" key="3">
    <source>
        <dbReference type="ARBA" id="ARBA00004496"/>
    </source>
</evidence>
<reference evidence="25 26" key="1">
    <citation type="submission" date="2024-01" db="EMBL/GenBank/DDBJ databases">
        <title>Genome assemblies of Stephania.</title>
        <authorList>
            <person name="Yang L."/>
        </authorList>
    </citation>
    <scope>NUCLEOTIDE SEQUENCE [LARGE SCALE GENOMIC DNA]</scope>
    <source>
        <strain evidence="25">JXDWG</strain>
        <tissue evidence="25">Leaf</tissue>
    </source>
</reference>
<evidence type="ECO:0000256" key="9">
    <source>
        <dbReference type="ARBA" id="ARBA00022670"/>
    </source>
</evidence>
<dbReference type="InterPro" id="IPR022684">
    <property type="entry name" value="Calpain_cysteine_protease"/>
</dbReference>
<feature type="transmembrane region" description="Helical" evidence="23">
    <location>
        <begin position="131"/>
        <end position="152"/>
    </location>
</feature>
<dbReference type="InterPro" id="IPR022683">
    <property type="entry name" value="Calpain_III"/>
</dbReference>
<evidence type="ECO:0000256" key="21">
    <source>
        <dbReference type="PROSITE-ProRule" id="PRU00239"/>
    </source>
</evidence>
<keyword evidence="14 21" id="KW-0378">Hydrolase</keyword>
<evidence type="ECO:0000256" key="2">
    <source>
        <dbReference type="ARBA" id="ARBA00004477"/>
    </source>
</evidence>
<name>A0AAP0KSQ8_9MAGN</name>
<dbReference type="FunFam" id="3.90.70.10:FF:000038">
    <property type="entry name" value="Calpain-type cysteine protease DEK1"/>
    <property type="match status" value="1"/>
</dbReference>
<feature type="active site" evidence="20 21">
    <location>
        <position position="1684"/>
    </location>
</feature>
<feature type="transmembrane region" description="Helical" evidence="23">
    <location>
        <begin position="284"/>
        <end position="302"/>
    </location>
</feature>
<feature type="transmembrane region" description="Helical" evidence="23">
    <location>
        <begin position="696"/>
        <end position="718"/>
    </location>
</feature>
<dbReference type="FunFam" id="2.60.120.380:FF:000005">
    <property type="entry name" value="calpain-type cysteine protease DEK1"/>
    <property type="match status" value="1"/>
</dbReference>
<evidence type="ECO:0000259" key="24">
    <source>
        <dbReference type="PROSITE" id="PS50203"/>
    </source>
</evidence>
<dbReference type="PROSITE" id="PS50203">
    <property type="entry name" value="CALPAIN_CAT"/>
    <property type="match status" value="1"/>
</dbReference>
<dbReference type="Gene3D" id="2.60.120.200">
    <property type="match status" value="1"/>
</dbReference>
<evidence type="ECO:0000256" key="17">
    <source>
        <dbReference type="ARBA" id="ARBA00022989"/>
    </source>
</evidence>
<evidence type="ECO:0000256" key="6">
    <source>
        <dbReference type="ARBA" id="ARBA00022473"/>
    </source>
</evidence>
<dbReference type="SUPFAM" id="SSF49899">
    <property type="entry name" value="Concanavalin A-like lectins/glucanases"/>
    <property type="match status" value="1"/>
</dbReference>
<evidence type="ECO:0000256" key="5">
    <source>
        <dbReference type="ARBA" id="ARBA00007623"/>
    </source>
</evidence>
<feature type="region of interest" description="Disordered" evidence="22">
    <location>
        <begin position="327"/>
        <end position="349"/>
    </location>
</feature>
<feature type="transmembrane region" description="Helical" evidence="23">
    <location>
        <begin position="891"/>
        <end position="912"/>
    </location>
</feature>
<evidence type="ECO:0000313" key="26">
    <source>
        <dbReference type="Proteomes" id="UP001419268"/>
    </source>
</evidence>
<feature type="transmembrane region" description="Helical" evidence="23">
    <location>
        <begin position="918"/>
        <end position="936"/>
    </location>
</feature>
<dbReference type="PANTHER" id="PTHR10183:SF379">
    <property type="entry name" value="CALPAIN-5"/>
    <property type="match status" value="1"/>
</dbReference>
<dbReference type="SMART" id="SM00720">
    <property type="entry name" value="calpain_III"/>
    <property type="match status" value="1"/>
</dbReference>
<dbReference type="Gene3D" id="3.90.70.10">
    <property type="entry name" value="Cysteine proteinases"/>
    <property type="match status" value="1"/>
</dbReference>
<dbReference type="InterPro" id="IPR022682">
    <property type="entry name" value="Calpain_domain_III"/>
</dbReference>
<dbReference type="PRINTS" id="PR00704">
    <property type="entry name" value="CALPAIN"/>
</dbReference>
<feature type="active site" evidence="20 21">
    <location>
        <position position="1880"/>
    </location>
</feature>
<dbReference type="GO" id="GO:0010008">
    <property type="term" value="C:endosome membrane"/>
    <property type="evidence" value="ECO:0007669"/>
    <property type="project" value="UniProtKB-SubCell"/>
</dbReference>
<dbReference type="InterPro" id="IPR038765">
    <property type="entry name" value="Papain-like_cys_pep_sf"/>
</dbReference>
<evidence type="ECO:0000256" key="22">
    <source>
        <dbReference type="SAM" id="MobiDB-lite"/>
    </source>
</evidence>
<feature type="transmembrane region" description="Helical" evidence="23">
    <location>
        <begin position="744"/>
        <end position="769"/>
    </location>
</feature>
<protein>
    <recommendedName>
        <fullName evidence="19">Protein DEFECTIVE KERNEL 1</fullName>
    </recommendedName>
</protein>
<feature type="transmembrane region" description="Helical" evidence="23">
    <location>
        <begin position="164"/>
        <end position="186"/>
    </location>
</feature>
<dbReference type="Proteomes" id="UP001419268">
    <property type="component" value="Unassembled WGS sequence"/>
</dbReference>
<organism evidence="25 26">
    <name type="scientific">Stephania cephalantha</name>
    <dbReference type="NCBI Taxonomy" id="152367"/>
    <lineage>
        <taxon>Eukaryota</taxon>
        <taxon>Viridiplantae</taxon>
        <taxon>Streptophyta</taxon>
        <taxon>Embryophyta</taxon>
        <taxon>Tracheophyta</taxon>
        <taxon>Spermatophyta</taxon>
        <taxon>Magnoliopsida</taxon>
        <taxon>Ranunculales</taxon>
        <taxon>Menispermaceae</taxon>
        <taxon>Menispermoideae</taxon>
        <taxon>Cissampelideae</taxon>
        <taxon>Stephania</taxon>
    </lineage>
</organism>
<dbReference type="GO" id="GO:0005789">
    <property type="term" value="C:endoplasmic reticulum membrane"/>
    <property type="evidence" value="ECO:0007669"/>
    <property type="project" value="UniProtKB-SubCell"/>
</dbReference>
<dbReference type="InterPro" id="IPR000169">
    <property type="entry name" value="Pept_cys_AS"/>
</dbReference>
<feature type="transmembrane region" description="Helical" evidence="23">
    <location>
        <begin position="832"/>
        <end position="855"/>
    </location>
</feature>
<dbReference type="InterPro" id="IPR001300">
    <property type="entry name" value="Peptidase_C2_calpain_cat"/>
</dbReference>
<dbReference type="SUPFAM" id="SSF49758">
    <property type="entry name" value="Calpain large subunit, middle domain (domain III)"/>
    <property type="match status" value="1"/>
</dbReference>
<feature type="region of interest" description="Disordered" evidence="22">
    <location>
        <begin position="1509"/>
        <end position="1537"/>
    </location>
</feature>
<proteinExistence type="inferred from homology"/>
<evidence type="ECO:0000256" key="23">
    <source>
        <dbReference type="SAM" id="Phobius"/>
    </source>
</evidence>
<feature type="transmembrane region" description="Helical" evidence="23">
    <location>
        <begin position="257"/>
        <end position="278"/>
    </location>
</feature>
<keyword evidence="9 21" id="KW-0645">Protease</keyword>
<comment type="caution">
    <text evidence="25">The sequence shown here is derived from an EMBL/GenBank/DDBJ whole genome shotgun (WGS) entry which is preliminary data.</text>
</comment>
<keyword evidence="11" id="KW-0732">Signal</keyword>
<feature type="transmembrane region" description="Helical" evidence="23">
    <location>
        <begin position="198"/>
        <end position="221"/>
    </location>
</feature>
<dbReference type="Pfam" id="PF01067">
    <property type="entry name" value="Calpain_III"/>
    <property type="match status" value="1"/>
</dbReference>
<evidence type="ECO:0000256" key="7">
    <source>
        <dbReference type="ARBA" id="ARBA00022475"/>
    </source>
</evidence>
<dbReference type="EMBL" id="JBBNAG010000002">
    <property type="protein sequence ID" value="KAK9157535.1"/>
    <property type="molecule type" value="Genomic_DNA"/>
</dbReference>
<feature type="transmembrane region" description="Helical" evidence="23">
    <location>
        <begin position="799"/>
        <end position="820"/>
    </location>
</feature>
<dbReference type="Gene3D" id="2.60.120.380">
    <property type="match status" value="1"/>
</dbReference>
<keyword evidence="18 23" id="KW-0472">Membrane</keyword>
<comment type="similarity">
    <text evidence="5">Belongs to the peptidase C2 family.</text>
</comment>
<dbReference type="PROSITE" id="PS00139">
    <property type="entry name" value="THIOL_PROTEASE_CYS"/>
    <property type="match status" value="1"/>
</dbReference>
<evidence type="ECO:0000256" key="16">
    <source>
        <dbReference type="ARBA" id="ARBA00022824"/>
    </source>
</evidence>
<sequence>MEEGDERRIIVACFVSGTLFSVLTTLSFVILWAVNWRPWRIYSWIFARKWPNIVRGSQLSVICGFVSMSAWVIVLSPIMVLIIWGIWLIAILSRHIIGLALIMAGIALLLSFYSVMLWWRTRWQSSKAVAVLLLLAVALLCAYELCAVYVTSRSTAAERYSPSGFFFGVSAIALAINMLFICRMVFNGNHDAHNIVALHLGLLYLGSLLTLLVYSILYGFTAKESKWLAAITSAAVVVLDWNMGVCLFGFELLRSRVVALFVAGTSRVFLICFGVHYWYLGHCISYAVVASVLLGAAVSRHLSVTNPLAARRDALQSTVIRLREGFRRKGQNSSSSSSDGCGSSAKHSSSVEAGHLGNVIEAISRSTTHGTGEASNWNNVGGCAASSHEGIHSDKSIDSGRPSLAIRSSSCHSVFQETEVGLALADKQFDLNNSYLVSSSGGLESQGCESNILNSVNQQSWESNLAHVFQESLNDPRVSSMLRRKARQGDLELTSLLQDKGLDPNFAVMLKEKGLDPTILALLQRSSLDADRDHRENVDAPVIDSNSVDNVMPNQISLSEELRRHGFENWLIMVRNILHQIAGTPERAWVLFSLVFVLETVVVAVFRPKTIKLISATYQQYGFVAWLLSTSVGLLLSFLSKSSVLLGLALTVPLILACLSVAIPIWIRNGYQFWVPRVESVSEGDNHQTPGRKEGIVLAICTLTLIGSILALGAIISSKHLDDLAHKRWAQDQRSFSSPYTSSVYLGWAMASAIALVITGVLPIVSWFATYRFSMSSAICVGVFSVNGRDDQAPVEGDFLASLLPLICIPAVLSLCTGLYKWKDDEWKLSFGVYLFVGVGLVLLLGAISAVTFIIKPWTVLLSPPIVVYSPRVLPVYVYDAHADCAKNVSAAFLLLYGVALATEGWGVVASLIIYPPFAGAAVSAVTLVVAFGFAVSRSCLTLEMMEDAVHFLTKDTVVQAISRSATKHVFYSHVPDLKSRYEIQGFRTSEKHLLQGFNENEGVASGNILIAPNGEEVQLSNGRKGDSLTSLSERERESPTRNALSGTYSAPQRSASSAALLVGDPTITRDRAGNFVLPRADVLKLRDRLRNEELAAGSFFCRLRYGRTFRYESSNDVGYRREMCAHARILALEEAIDTEWVYMWDKFGGYLLLLLGLTAKAEQVQDEVRLRLFLDSIGFSDLSAKRIKKWMPEDRRQFELIQESYIREKEMEEEILMQRREEEGKGKERRKALLEREERKWKEIEASFISSVPNVGTREAVAMAAAVRAVGGDSVLDDSFARERVSSIARRIRNTQLARRAQQTGIPGAVCILDDEPRVAGRHCGQIDSSICQNQKVCFSVACMIQPDSGPVCLLGTEFQKKVCWEILVAGAEQGIEAGQVGLRLITKGDRQTTVAKEWSISATSIADGRWHTVTVTIDAEVGEATCYLDGGYDGYQSGLPLHNGLGIWEEGTEVWIGVRPPTDVDAFGRSDSEGADPKMHIMDAFLWGRCLTEDEIVSLHAATGVADDGTVDPTEDGWQWGDSPSRADEWDSDPADVDIYDRDDVDWDGQYSSGRKRRLEREGVSIDIDSFTRRLRKPRMETQEEINQRMLSVEMAVKEALFSRGEKHFTDQEFPPSNQSLFVDPENPPPKLQASLLNSFIVVSGWMRPADIVKKNHMNSHPCLFAGAANPSDVCQGRLGDCWFLSAVAVLTEVSQISKVIITPEYNDEGIYTVCFCIQHEDSTRVPTISHVGDIIVIVLFHVSIRKICRVAVLRSCGEWVPVVVDDWIPCETLGKPAFATSRKGNELWVSILEKAYAKLHGSYEALEGGLVQDALVDLTGGAGEEIDIRSAEAQLDLASGRLWSQLLRFKQEGFLLGAGSPSGSDVHISSSGIVQGHAYSLLQVREVDGHKLVQIRNPWANEVEWNGPWSDSSPEWSDRMRHKLKHVPQQSKDGIFWMSWQDFQIHFRSIYVCRMYPPEMRYSIHGQWRGYSAGGCQDYDTWHQNPQFRLRAIGNDAALPIHVFITLTQGVCFSRKTAGFRNYQSSHDSMMFYIGMRILKTRGRRAVYNIYLHESVGGTDYVNSREISCEMVLEPDLRGYTIVPTTIHPGEEAPFILSVFTKAAITLEAL</sequence>
<keyword evidence="12" id="KW-0677">Repeat</keyword>
<feature type="transmembrane region" description="Helical" evidence="23">
    <location>
        <begin position="645"/>
        <end position="667"/>
    </location>
</feature>
<feature type="transmembrane region" description="Helical" evidence="23">
    <location>
        <begin position="96"/>
        <end position="119"/>
    </location>
</feature>
<dbReference type="InterPro" id="IPR036213">
    <property type="entry name" value="Calpain_III_sf"/>
</dbReference>
<evidence type="ECO:0000256" key="19">
    <source>
        <dbReference type="ARBA" id="ARBA00079208"/>
    </source>
</evidence>
<comment type="subcellular location">
    <subcellularLocation>
        <location evidence="4">Cell membrane</location>
        <topology evidence="4">Multi-pass membrane protein</topology>
    </subcellularLocation>
    <subcellularLocation>
        <location evidence="3">Cytoplasm</location>
    </subcellularLocation>
    <subcellularLocation>
        <location evidence="2">Endoplasmic reticulum membrane</location>
        <topology evidence="2">Multi-pass membrane protein</topology>
    </subcellularLocation>
    <subcellularLocation>
        <location evidence="1">Endosome membrane</location>
        <topology evidence="1">Multi-pass membrane protein</topology>
    </subcellularLocation>
</comment>
<evidence type="ECO:0000313" key="25">
    <source>
        <dbReference type="EMBL" id="KAK9157535.1"/>
    </source>
</evidence>
<evidence type="ECO:0000256" key="20">
    <source>
        <dbReference type="PIRSR" id="PIRSR622684-1"/>
    </source>
</evidence>
<evidence type="ECO:0000256" key="18">
    <source>
        <dbReference type="ARBA" id="ARBA00023136"/>
    </source>
</evidence>
<evidence type="ECO:0000256" key="12">
    <source>
        <dbReference type="ARBA" id="ARBA00022737"/>
    </source>
</evidence>
<feature type="transmembrane region" description="Helical" evidence="23">
    <location>
        <begin position="57"/>
        <end position="90"/>
    </location>
</feature>
<evidence type="ECO:0000256" key="8">
    <source>
        <dbReference type="ARBA" id="ARBA00022490"/>
    </source>
</evidence>
<feature type="transmembrane region" description="Helical" evidence="23">
    <location>
        <begin position="14"/>
        <end position="36"/>
    </location>
</feature>
<keyword evidence="13" id="KW-0967">Endosome</keyword>
<keyword evidence="15 21" id="KW-0788">Thiol protease</keyword>
<dbReference type="SUPFAM" id="SSF54001">
    <property type="entry name" value="Cysteine proteinases"/>
    <property type="match status" value="1"/>
</dbReference>
<feature type="active site" evidence="20 21">
    <location>
        <position position="1900"/>
    </location>
</feature>
<feature type="region of interest" description="Disordered" evidence="22">
    <location>
        <begin position="1019"/>
        <end position="1052"/>
    </location>
</feature>
<dbReference type="FunFam" id="2.60.120.200:FF:000165">
    <property type="entry name" value="Calpain-type cysteine protease DEK1"/>
    <property type="match status" value="1"/>
</dbReference>